<dbReference type="EMBL" id="SPLM01000077">
    <property type="protein sequence ID" value="TMW61307.1"/>
    <property type="molecule type" value="Genomic_DNA"/>
</dbReference>
<dbReference type="InterPro" id="IPR039116">
    <property type="entry name" value="CCDC93"/>
</dbReference>
<dbReference type="PANTHER" id="PTHR16441:SF0">
    <property type="entry name" value="COILED-COIL DOMAIN-CONTAINING PROTEIN 93"/>
    <property type="match status" value="1"/>
</dbReference>
<feature type="domain" description="CCDC93 coiled-coil" evidence="4">
    <location>
        <begin position="200"/>
        <end position="652"/>
    </location>
</feature>
<keyword evidence="7" id="KW-1185">Reference proteome</keyword>
<organism evidence="6 7">
    <name type="scientific">Pythium oligandrum</name>
    <name type="common">Mycoparasitic fungus</name>
    <dbReference type="NCBI Taxonomy" id="41045"/>
    <lineage>
        <taxon>Eukaryota</taxon>
        <taxon>Sar</taxon>
        <taxon>Stramenopiles</taxon>
        <taxon>Oomycota</taxon>
        <taxon>Peronosporomycetes</taxon>
        <taxon>Pythiales</taxon>
        <taxon>Pythiaceae</taxon>
        <taxon>Pythium</taxon>
    </lineage>
</organism>
<name>A0A8K1FJ09_PYTOL</name>
<dbReference type="Pfam" id="PF09762">
    <property type="entry name" value="CCDC93_CC"/>
    <property type="match status" value="1"/>
</dbReference>
<comment type="similarity">
    <text evidence="1">Belongs to the CCDC93 family.</text>
</comment>
<protein>
    <recommendedName>
        <fullName evidence="8">CCDC93 coiled-coil domain-containing protein</fullName>
    </recommendedName>
</protein>
<gene>
    <name evidence="6" type="ORF">Poli38472_013770</name>
</gene>
<evidence type="ECO:0000259" key="4">
    <source>
        <dbReference type="Pfam" id="PF09762"/>
    </source>
</evidence>
<dbReference type="InterPro" id="IPR048747">
    <property type="entry name" value="CCDC93_N"/>
</dbReference>
<dbReference type="GO" id="GO:0006893">
    <property type="term" value="P:Golgi to plasma membrane transport"/>
    <property type="evidence" value="ECO:0007669"/>
    <property type="project" value="TreeGrafter"/>
</dbReference>
<evidence type="ECO:0000256" key="2">
    <source>
        <dbReference type="ARBA" id="ARBA00023054"/>
    </source>
</evidence>
<evidence type="ECO:0000256" key="3">
    <source>
        <dbReference type="SAM" id="Coils"/>
    </source>
</evidence>
<sequence length="680" mass="77765">MFGSTATSALYGAPSGLHASTHSISDAALEDAAFAADVGEDYGEEATHKLTAILRLLDSAGYIKARVRDYSAFERILGGIVWLLQRIVKREDAARGRVQWELLFQAHVKMKPRLGLAQEIIHRVKSLPYACPIPIQPHQLLLQDFGDIGAVQRLVSWLIEQNEDVAHLASIQDKRRYLAVGTVGQPEPPLKREVQYLQSAYAAQRRWQFVSTDWQNEPEDAMIQRCLLEYGERVAVVEFDVDTSASSESSTLDGETSGTKDLRHDLMAQLAVSAAMLAKRDPSGKKITMQRKKTYRAAAAKEFEAQYQRMLQQAVVEQEALLAKQRERETVLLQQAVLVPSSADTDSGNTTKHDADSELSIQRVDFLKHEDAYKDLQENHQALKDQRKQEEAHLVAIQDAMRDLDYEMKQIQAEETQRQEDPIVLATLRELVVKNETLKQQKSAFKVQCKTDLETLQRRLKQLRVSSAASDVKDPEVSRLLEIEQMHAHVSAKHTQLKSALAHTTREVHRRRKDIDDVPTRIELLQYEKRFQELYDEVALTLDETRKYYCVYNTLKATHEFLEKEISLLNSIHDNFDVAMGSKAATTAFFTQIDAIIRNVETSVTKQQVLRQEHHARVETLDSKYQLLLEQERLYVNAIREFQKECEKHERLNTRIQQRTQLQLQQRTVQPIVAPDDVVI</sequence>
<keyword evidence="2 3" id="KW-0175">Coiled coil</keyword>
<dbReference type="Proteomes" id="UP000794436">
    <property type="component" value="Unassembled WGS sequence"/>
</dbReference>
<dbReference type="Pfam" id="PF21673">
    <property type="entry name" value="CCDC93_N"/>
    <property type="match status" value="1"/>
</dbReference>
<comment type="caution">
    <text evidence="6">The sequence shown here is derived from an EMBL/GenBank/DDBJ whole genome shotgun (WGS) entry which is preliminary data.</text>
</comment>
<reference evidence="6" key="1">
    <citation type="submission" date="2019-03" db="EMBL/GenBank/DDBJ databases">
        <title>Long read genome sequence of the mycoparasitic Pythium oligandrum ATCC 38472 isolated from sugarbeet rhizosphere.</title>
        <authorList>
            <person name="Gaulin E."/>
        </authorList>
    </citation>
    <scope>NUCLEOTIDE SEQUENCE</scope>
    <source>
        <strain evidence="6">ATCC 38472_TT</strain>
    </source>
</reference>
<evidence type="ECO:0000313" key="6">
    <source>
        <dbReference type="EMBL" id="TMW61307.1"/>
    </source>
</evidence>
<evidence type="ECO:0000256" key="1">
    <source>
        <dbReference type="ARBA" id="ARBA00007219"/>
    </source>
</evidence>
<feature type="coiled-coil region" evidence="3">
    <location>
        <begin position="366"/>
        <end position="414"/>
    </location>
</feature>
<feature type="domain" description="CCDC93 N-terminal" evidence="5">
    <location>
        <begin position="45"/>
        <end position="161"/>
    </location>
</feature>
<dbReference type="AlphaFoldDB" id="A0A8K1FJ09"/>
<dbReference type="InterPro" id="IPR019159">
    <property type="entry name" value="CCDC93_CC"/>
</dbReference>
<evidence type="ECO:0000259" key="5">
    <source>
        <dbReference type="Pfam" id="PF21673"/>
    </source>
</evidence>
<evidence type="ECO:0008006" key="8">
    <source>
        <dbReference type="Google" id="ProtNLM"/>
    </source>
</evidence>
<dbReference type="PANTHER" id="PTHR16441">
    <property type="entry name" value="FIDIPIDINE"/>
    <property type="match status" value="1"/>
</dbReference>
<accession>A0A8K1FJ09</accession>
<dbReference type="OrthoDB" id="16092at2759"/>
<proteinExistence type="inferred from homology"/>
<evidence type="ECO:0000313" key="7">
    <source>
        <dbReference type="Proteomes" id="UP000794436"/>
    </source>
</evidence>